<protein>
    <recommendedName>
        <fullName evidence="1">Enoyl reductase (ER) domain-containing protein</fullName>
    </recommendedName>
</protein>
<dbReference type="InterPro" id="IPR013154">
    <property type="entry name" value="ADH-like_N"/>
</dbReference>
<dbReference type="Gene3D" id="3.90.180.10">
    <property type="entry name" value="Medium-chain alcohol dehydrogenases, catalytic domain"/>
    <property type="match status" value="1"/>
</dbReference>
<dbReference type="InterPro" id="IPR036291">
    <property type="entry name" value="NAD(P)-bd_dom_sf"/>
</dbReference>
<dbReference type="SUPFAM" id="SSF50129">
    <property type="entry name" value="GroES-like"/>
    <property type="match status" value="1"/>
</dbReference>
<sequence length="359" mass="38489">MSPRPSKQLAAIATEGITSVLKEVDVPTPGPGEILVKVVAVTQNPVDWKIMTWADKFGSVLGYDFAGVVDELGPDVPEGVRSVGERVAGIAPGGYSSNGSFAEYVLADAERVVHIPDTWSYEDAAQLGIAGYTTVQCLYESHTDLPTPFDPTPTPIPLLVWGGSTSVGQYVIQFAKLAGLYVLTTSSPKNYALLKSLGADEVYDYHDPEVSKKIKEKTGGKLVHAVDCVSEGKTGIQISEALSEKGGVVAVILPYESPREGVKAVFSLAHDMLGKKYEFHGLRPWAPKDQEDADRGKKVSKFLDRVLAAYGDKIKPNPTLLLPNGLASVAEGIEYMKAGKVSAQKLAYRIADTPRSPSL</sequence>
<proteinExistence type="predicted"/>
<feature type="domain" description="Enoyl reductase (ER)" evidence="1">
    <location>
        <begin position="16"/>
        <end position="341"/>
    </location>
</feature>
<dbReference type="InterPro" id="IPR047122">
    <property type="entry name" value="Trans-enoyl_RdTase-like"/>
</dbReference>
<dbReference type="SMART" id="SM00829">
    <property type="entry name" value="PKS_ER"/>
    <property type="match status" value="1"/>
</dbReference>
<dbReference type="InterPro" id="IPR020843">
    <property type="entry name" value="ER"/>
</dbReference>
<gene>
    <name evidence="2" type="ORF">EW146_g9699</name>
</gene>
<evidence type="ECO:0000313" key="2">
    <source>
        <dbReference type="EMBL" id="THH06160.1"/>
    </source>
</evidence>
<dbReference type="PANTHER" id="PTHR45348:SF5">
    <property type="entry name" value="OXIDOREDUCTASE, PUTATIVE (AFU_ORTHOLOGUE AFUA_8G01420)-RELATED"/>
    <property type="match status" value="1"/>
</dbReference>
<dbReference type="EMBL" id="SGPL01000910">
    <property type="protein sequence ID" value="THH06160.1"/>
    <property type="molecule type" value="Genomic_DNA"/>
</dbReference>
<dbReference type="InterPro" id="IPR011032">
    <property type="entry name" value="GroES-like_sf"/>
</dbReference>
<dbReference type="SUPFAM" id="SSF51735">
    <property type="entry name" value="NAD(P)-binding Rossmann-fold domains"/>
    <property type="match status" value="1"/>
</dbReference>
<reference evidence="2 3" key="1">
    <citation type="submission" date="2019-02" db="EMBL/GenBank/DDBJ databases">
        <title>Genome sequencing of the rare red list fungi Bondarzewia mesenterica.</title>
        <authorList>
            <person name="Buettner E."/>
            <person name="Kellner H."/>
        </authorList>
    </citation>
    <scope>NUCLEOTIDE SEQUENCE [LARGE SCALE GENOMIC DNA]</scope>
    <source>
        <strain evidence="2 3">DSM 108281</strain>
    </source>
</reference>
<keyword evidence="3" id="KW-1185">Reference proteome</keyword>
<organism evidence="2 3">
    <name type="scientific">Bondarzewia mesenterica</name>
    <dbReference type="NCBI Taxonomy" id="1095465"/>
    <lineage>
        <taxon>Eukaryota</taxon>
        <taxon>Fungi</taxon>
        <taxon>Dikarya</taxon>
        <taxon>Basidiomycota</taxon>
        <taxon>Agaricomycotina</taxon>
        <taxon>Agaricomycetes</taxon>
        <taxon>Russulales</taxon>
        <taxon>Bondarzewiaceae</taxon>
        <taxon>Bondarzewia</taxon>
    </lineage>
</organism>
<dbReference type="OrthoDB" id="10257049at2759"/>
<name>A0A4S4L975_9AGAM</name>
<evidence type="ECO:0000313" key="3">
    <source>
        <dbReference type="Proteomes" id="UP000310158"/>
    </source>
</evidence>
<dbReference type="Proteomes" id="UP000310158">
    <property type="component" value="Unassembled WGS sequence"/>
</dbReference>
<dbReference type="CDD" id="cd08249">
    <property type="entry name" value="enoyl_reductase_like"/>
    <property type="match status" value="1"/>
</dbReference>
<dbReference type="Pfam" id="PF00107">
    <property type="entry name" value="ADH_zinc_N"/>
    <property type="match status" value="1"/>
</dbReference>
<comment type="caution">
    <text evidence="2">The sequence shown here is derived from an EMBL/GenBank/DDBJ whole genome shotgun (WGS) entry which is preliminary data.</text>
</comment>
<accession>A0A4S4L975</accession>
<evidence type="ECO:0000259" key="1">
    <source>
        <dbReference type="SMART" id="SM00829"/>
    </source>
</evidence>
<dbReference type="Gene3D" id="3.40.50.720">
    <property type="entry name" value="NAD(P)-binding Rossmann-like Domain"/>
    <property type="match status" value="1"/>
</dbReference>
<dbReference type="Pfam" id="PF08240">
    <property type="entry name" value="ADH_N"/>
    <property type="match status" value="1"/>
</dbReference>
<dbReference type="AlphaFoldDB" id="A0A4S4L975"/>
<dbReference type="PANTHER" id="PTHR45348">
    <property type="entry name" value="HYPOTHETICAL OXIDOREDUCTASE (EUROFUNG)"/>
    <property type="match status" value="1"/>
</dbReference>
<dbReference type="InterPro" id="IPR013149">
    <property type="entry name" value="ADH-like_C"/>
</dbReference>
<dbReference type="GO" id="GO:0016651">
    <property type="term" value="F:oxidoreductase activity, acting on NAD(P)H"/>
    <property type="evidence" value="ECO:0007669"/>
    <property type="project" value="InterPro"/>
</dbReference>